<accession>A0ABM7U9Z9</accession>
<evidence type="ECO:0000313" key="1">
    <source>
        <dbReference type="EMBL" id="BCZ84347.1"/>
    </source>
</evidence>
<name>A0ABM7U9Z9_9BURK</name>
<protein>
    <submittedName>
        <fullName evidence="1">Uncharacterized protein</fullName>
    </submittedName>
</protein>
<dbReference type="InterPro" id="IPR046196">
    <property type="entry name" value="DUF6228"/>
</dbReference>
<gene>
    <name evidence="1" type="ORF">PTKU64_80220</name>
</gene>
<dbReference type="Pfam" id="PF19739">
    <property type="entry name" value="DUF6228"/>
    <property type="match status" value="1"/>
</dbReference>
<proteinExistence type="predicted"/>
<evidence type="ECO:0000313" key="2">
    <source>
        <dbReference type="Proteomes" id="UP001319874"/>
    </source>
</evidence>
<dbReference type="RefSeq" id="WP_229516109.1">
    <property type="nucleotide sequence ID" value="NZ_AP024957.1"/>
</dbReference>
<reference evidence="1 2" key="1">
    <citation type="journal article" date="2022" name="Front. Microbiol.">
        <title>Identification and characterization of a novel class of self-sufficient cytochrome P450 hydroxylase involved in cyclohexanecarboxylate degradation in Paraburkholderia terrae strain KU-64.</title>
        <authorList>
            <person name="Yamamoto T."/>
            <person name="Hasegawa Y."/>
            <person name="Iwaki H."/>
        </authorList>
    </citation>
    <scope>NUCLEOTIDE SEQUENCE [LARGE SCALE GENOMIC DNA]</scope>
    <source>
        <strain evidence="1 2">KU-64</strain>
    </source>
</reference>
<keyword evidence="2" id="KW-1185">Reference proteome</keyword>
<dbReference type="Proteomes" id="UP001319874">
    <property type="component" value="Chromosome 3"/>
</dbReference>
<organism evidence="1 2">
    <name type="scientific">Paraburkholderia terrae</name>
    <dbReference type="NCBI Taxonomy" id="311230"/>
    <lineage>
        <taxon>Bacteria</taxon>
        <taxon>Pseudomonadati</taxon>
        <taxon>Pseudomonadota</taxon>
        <taxon>Betaproteobacteria</taxon>
        <taxon>Burkholderiales</taxon>
        <taxon>Burkholderiaceae</taxon>
        <taxon>Paraburkholderia</taxon>
    </lineage>
</organism>
<dbReference type="EMBL" id="AP024957">
    <property type="protein sequence ID" value="BCZ84347.1"/>
    <property type="molecule type" value="Genomic_DNA"/>
</dbReference>
<sequence length="96" mass="10330">MTFIEIRSCDSQTMLTLSPHSRNTDEVLFLAKISAAPFAGEVLASTYVSGPPTTLFDDMATSWTGWSGSKDWHAIDGDLSFTATITSLGKVTLVVL</sequence>